<dbReference type="GO" id="GO:0045040">
    <property type="term" value="P:protein insertion into mitochondrial outer membrane"/>
    <property type="evidence" value="ECO:0007669"/>
    <property type="project" value="UniProtKB-UniRule"/>
</dbReference>
<feature type="domain" description="SMP-LTD" evidence="11">
    <location>
        <begin position="1"/>
        <end position="421"/>
    </location>
</feature>
<sequence>MSITIDWPSLTTGPAGLALADSIRDFIHDKFQQVTLPRFIRSVQVHSFDFGEEGPEVELKDISDPFPEFYEDDDDDDDDDGEEEEEESSEGEEAVSGAVVAAAASTAPKPPINAPYRAPTTVPPPAIDPRLPNPTLRAGFPFPPPPADQISTPFLSRSSTPGLPIPGGTSNFGYFHLPLGAALSGTQTPLLPWGEQQQQQRPPSPLRRERGHDAAFGPAMTRGDSNTRRRRRNQRSPSQGSYTAGPAEPHGGGGDPTTTTEEDRSQDLQTTLHISYSGTVALSLTAEILLDYPMPSFVGIPLQLRITGLSFDGVAVLAYLRHPGAAGDAERRKVHFCFLGREDAKATVGDERGGGDGDGEGGKEGPGGLLREIRVESEIGRQEGGKQVLKNVGKVEKFVLEQVRRIFEDEFVWPSFWTFLV</sequence>
<name>A0A8H6L474_9LECA</name>
<keyword evidence="3 9" id="KW-1000">Mitochondrion outer membrane</keyword>
<dbReference type="EMBL" id="JACCJC010000027">
    <property type="protein sequence ID" value="KAF6234980.1"/>
    <property type="molecule type" value="Genomic_DNA"/>
</dbReference>
<dbReference type="GO" id="GO:0005789">
    <property type="term" value="C:endoplasmic reticulum membrane"/>
    <property type="evidence" value="ECO:0007669"/>
    <property type="project" value="UniProtKB-SubCell"/>
</dbReference>
<comment type="subunit">
    <text evidence="9">Component of the ER-mitochondria encounter structure (ERMES) or MDM complex, composed of MMM1, MDM10, MDM12 and MDM34. A MMM1 homodimer associates with one molecule of MDM12 on each side in a pairwise head-to-tail manner, and the SMP-LTD domains of MMM1 and MDM12 generate a continuous hydrophobic tunnel for phospholipid trafficking.</text>
</comment>
<dbReference type="PANTHER" id="PTHR28204:SF1">
    <property type="entry name" value="MITOCHONDRIAL DISTRIBUTION AND MORPHOLOGY PROTEIN 12"/>
    <property type="match status" value="1"/>
</dbReference>
<dbReference type="PANTHER" id="PTHR28204">
    <property type="entry name" value="MITOCHONDRIAL DISTRIBUTION AND MORPHOLOGY PROTEIN 12"/>
    <property type="match status" value="1"/>
</dbReference>
<keyword evidence="2" id="KW-0813">Transport</keyword>
<dbReference type="OrthoDB" id="3356905at2759"/>
<dbReference type="InterPro" id="IPR027532">
    <property type="entry name" value="Mdm12"/>
</dbReference>
<feature type="region of interest" description="Disordered" evidence="10">
    <location>
        <begin position="54"/>
        <end position="163"/>
    </location>
</feature>
<comment type="similarity">
    <text evidence="9">Belongs to the MDM12 family.</text>
</comment>
<feature type="compositionally biased region" description="Polar residues" evidence="10">
    <location>
        <begin position="149"/>
        <end position="161"/>
    </location>
</feature>
<keyword evidence="8 9" id="KW-0472">Membrane</keyword>
<evidence type="ECO:0000256" key="9">
    <source>
        <dbReference type="HAMAP-Rule" id="MF_03104"/>
    </source>
</evidence>
<evidence type="ECO:0000256" key="10">
    <source>
        <dbReference type="SAM" id="MobiDB-lite"/>
    </source>
</evidence>
<comment type="caution">
    <text evidence="12">The sequence shown here is derived from an EMBL/GenBank/DDBJ whole genome shotgun (WGS) entry which is preliminary data.</text>
</comment>
<feature type="compositionally biased region" description="Low complexity" evidence="10">
    <location>
        <begin position="94"/>
        <end position="104"/>
    </location>
</feature>
<dbReference type="GO" id="GO:1990456">
    <property type="term" value="P:mitochondrion-endoplasmic reticulum membrane tethering"/>
    <property type="evidence" value="ECO:0007669"/>
    <property type="project" value="TreeGrafter"/>
</dbReference>
<proteinExistence type="inferred from homology"/>
<keyword evidence="5" id="KW-0445">Lipid transport</keyword>
<organism evidence="12 13">
    <name type="scientific">Letharia columbiana</name>
    <dbReference type="NCBI Taxonomy" id="112416"/>
    <lineage>
        <taxon>Eukaryota</taxon>
        <taxon>Fungi</taxon>
        <taxon>Dikarya</taxon>
        <taxon>Ascomycota</taxon>
        <taxon>Pezizomycotina</taxon>
        <taxon>Lecanoromycetes</taxon>
        <taxon>OSLEUM clade</taxon>
        <taxon>Lecanoromycetidae</taxon>
        <taxon>Lecanorales</taxon>
        <taxon>Lecanorineae</taxon>
        <taxon>Parmeliaceae</taxon>
        <taxon>Letharia</taxon>
    </lineage>
</organism>
<dbReference type="Pfam" id="PF26544">
    <property type="entry name" value="Mdm12"/>
    <property type="match status" value="2"/>
</dbReference>
<evidence type="ECO:0000256" key="4">
    <source>
        <dbReference type="ARBA" id="ARBA00022824"/>
    </source>
</evidence>
<evidence type="ECO:0000313" key="12">
    <source>
        <dbReference type="EMBL" id="KAF6234980.1"/>
    </source>
</evidence>
<evidence type="ECO:0000256" key="7">
    <source>
        <dbReference type="ARBA" id="ARBA00023128"/>
    </source>
</evidence>
<dbReference type="AlphaFoldDB" id="A0A8H6L474"/>
<dbReference type="PROSITE" id="PS51847">
    <property type="entry name" value="SMP"/>
    <property type="match status" value="1"/>
</dbReference>
<feature type="compositionally biased region" description="Basic and acidic residues" evidence="10">
    <location>
        <begin position="347"/>
        <end position="363"/>
    </location>
</feature>
<evidence type="ECO:0000256" key="1">
    <source>
        <dbReference type="ARBA" id="ARBA00004370"/>
    </source>
</evidence>
<evidence type="ECO:0000259" key="11">
    <source>
        <dbReference type="PROSITE" id="PS51847"/>
    </source>
</evidence>
<evidence type="ECO:0000256" key="6">
    <source>
        <dbReference type="ARBA" id="ARBA00023121"/>
    </source>
</evidence>
<dbReference type="Proteomes" id="UP000578531">
    <property type="component" value="Unassembled WGS sequence"/>
</dbReference>
<dbReference type="GO" id="GO:0032865">
    <property type="term" value="C:ERMES complex"/>
    <property type="evidence" value="ECO:0007669"/>
    <property type="project" value="UniProtKB-UniRule"/>
</dbReference>
<feature type="compositionally biased region" description="Acidic residues" evidence="10">
    <location>
        <begin position="69"/>
        <end position="93"/>
    </location>
</feature>
<keyword evidence="4 9" id="KW-0256">Endoplasmic reticulum</keyword>
<dbReference type="HAMAP" id="MF_03104">
    <property type="entry name" value="Mdm12"/>
    <property type="match status" value="1"/>
</dbReference>
<dbReference type="CDD" id="cd21672">
    <property type="entry name" value="SMP_Mdm12"/>
    <property type="match status" value="1"/>
</dbReference>
<evidence type="ECO:0000256" key="8">
    <source>
        <dbReference type="ARBA" id="ARBA00023136"/>
    </source>
</evidence>
<evidence type="ECO:0000256" key="2">
    <source>
        <dbReference type="ARBA" id="ARBA00022448"/>
    </source>
</evidence>
<accession>A0A8H6L474</accession>
<dbReference type="GO" id="GO:0008289">
    <property type="term" value="F:lipid binding"/>
    <property type="evidence" value="ECO:0007669"/>
    <property type="project" value="UniProtKB-KW"/>
</dbReference>
<protein>
    <recommendedName>
        <fullName evidence="9">Mitochondrial distribution and morphology protein 12</fullName>
    </recommendedName>
    <alternativeName>
        <fullName evidence="9">Mitochondrial inheritance component MDM12</fullName>
    </alternativeName>
</protein>
<evidence type="ECO:0000256" key="3">
    <source>
        <dbReference type="ARBA" id="ARBA00022787"/>
    </source>
</evidence>
<dbReference type="InterPro" id="IPR031468">
    <property type="entry name" value="SMP_LBD"/>
</dbReference>
<evidence type="ECO:0000313" key="13">
    <source>
        <dbReference type="Proteomes" id="UP000578531"/>
    </source>
</evidence>
<keyword evidence="6" id="KW-0446">Lipid-binding</keyword>
<keyword evidence="7 9" id="KW-0496">Mitochondrion</keyword>
<feature type="region of interest" description="Disordered" evidence="10">
    <location>
        <begin position="347"/>
        <end position="368"/>
    </location>
</feature>
<feature type="region of interest" description="Disordered" evidence="10">
    <location>
        <begin position="194"/>
        <end position="267"/>
    </location>
</feature>
<evidence type="ECO:0000256" key="5">
    <source>
        <dbReference type="ARBA" id="ARBA00023055"/>
    </source>
</evidence>
<comment type="function">
    <text evidence="9">Component of the ERMES/MDM complex, which serves as a molecular tether to connect the endoplasmic reticulum (ER) and mitochondria. Components of this complex are involved in the control of mitochondrial shape and protein biogenesis, and function in nonvesicular lipid trafficking between the ER and mitochondria. MDM12 is required for the interaction of the ER-resident membrane protein MMM1 and the outer mitochondrial membrane-resident beta-barrel protein MDM10. The MDM12-MMM1 subcomplex functions in the major beta-barrel assembly pathway that is responsible for biogenesis of all mitochondrial outer membrane beta-barrel proteins, and acts in a late step after the SAM complex. The MDM10-MDM12-MMM1 subcomplex further acts in the TOM40-specific pathway after the action of the MDM12-MMM1 complex. Essential for establishing and maintaining the structure of mitochondria and maintenance of mtDNA nucleoids.</text>
</comment>
<gene>
    <name evidence="9" type="primary">MDM12</name>
    <name evidence="12" type="ORF">HO173_006910</name>
</gene>
<keyword evidence="13" id="KW-1185">Reference proteome</keyword>
<reference evidence="12 13" key="1">
    <citation type="journal article" date="2020" name="Genomics">
        <title>Complete, high-quality genomes from long-read metagenomic sequencing of two wolf lichen thalli reveals enigmatic genome architecture.</title>
        <authorList>
            <person name="McKenzie S.K."/>
            <person name="Walston R.F."/>
            <person name="Allen J.L."/>
        </authorList>
    </citation>
    <scope>NUCLEOTIDE SEQUENCE [LARGE SCALE GENOMIC DNA]</scope>
    <source>
        <strain evidence="12">WasteWater2</strain>
    </source>
</reference>
<comment type="subcellular location">
    <subcellularLocation>
        <location evidence="1">Membrane</location>
    </subcellularLocation>
    <subcellularLocation>
        <location evidence="9">Mitochondrion outer membrane</location>
        <topology evidence="9">Peripheral membrane protein</topology>
        <orientation evidence="9">Cytoplasmic side</orientation>
    </subcellularLocation>
    <subcellularLocation>
        <location evidence="9">Endoplasmic reticulum membrane</location>
        <topology evidence="9">Peripheral membrane protein</topology>
        <orientation evidence="9">Cytoplasmic side</orientation>
    </subcellularLocation>
    <text evidence="9">The ERMES/MDM complex localizes to a few discrete foci (around 10 per single cell), that represent mitochondria-endoplasmic reticulum junctions. These foci are often found next to mtDNA nucleoids.</text>
</comment>
<dbReference type="GO" id="GO:0015914">
    <property type="term" value="P:phospholipid transport"/>
    <property type="evidence" value="ECO:0007669"/>
    <property type="project" value="TreeGrafter"/>
</dbReference>